<proteinExistence type="predicted"/>
<name>A0A060S6P6_PYCCI</name>
<accession>A0A060S6P6</accession>
<reference evidence="2" key="1">
    <citation type="submission" date="2014-01" db="EMBL/GenBank/DDBJ databases">
        <title>The genome of the white-rot fungus Pycnoporus cinnabarinus: a basidiomycete model with a versatile arsenal for lignocellulosic biomass breakdown.</title>
        <authorList>
            <person name="Levasseur A."/>
            <person name="Lomascolo A."/>
            <person name="Ruiz-Duenas F.J."/>
            <person name="Uzan E."/>
            <person name="Piumi F."/>
            <person name="Kues U."/>
            <person name="Ram A.F.J."/>
            <person name="Murat C."/>
            <person name="Haon M."/>
            <person name="Benoit I."/>
            <person name="Arfi Y."/>
            <person name="Chevret D."/>
            <person name="Drula E."/>
            <person name="Kwon M.J."/>
            <person name="Gouret P."/>
            <person name="Lesage-Meessen L."/>
            <person name="Lombard V."/>
            <person name="Mariette J."/>
            <person name="Noirot C."/>
            <person name="Park J."/>
            <person name="Patyshakuliyeva A."/>
            <person name="Wieneger R.A.B."/>
            <person name="Wosten H.A.B."/>
            <person name="Martin F."/>
            <person name="Coutinho P.M."/>
            <person name="de Vries R."/>
            <person name="Martinez A.T."/>
            <person name="Klopp C."/>
            <person name="Pontarotti P."/>
            <person name="Henrissat B."/>
            <person name="Record E."/>
        </authorList>
    </citation>
    <scope>NUCLEOTIDE SEQUENCE [LARGE SCALE GENOMIC DNA]</scope>
    <source>
        <strain evidence="2">BRFM137</strain>
    </source>
</reference>
<evidence type="ECO:0000256" key="1">
    <source>
        <dbReference type="SAM" id="MobiDB-lite"/>
    </source>
</evidence>
<dbReference type="Proteomes" id="UP000029665">
    <property type="component" value="Unassembled WGS sequence"/>
</dbReference>
<sequence length="114" mass="11982">MPPKRSSNLSRIAQNIDHDLQADINISSSQAMSSTPTPHSVLTVDTVSNDYCRLYRDSVPIPGAAQNAADCSDNPSTLGAEGSRTSIWEELLNPDDPAAGSSGGPGAEDDERTP</sequence>
<evidence type="ECO:0000313" key="2">
    <source>
        <dbReference type="EMBL" id="CDO70040.1"/>
    </source>
</evidence>
<organism evidence="2 3">
    <name type="scientific">Pycnoporus cinnabarinus</name>
    <name type="common">Cinnabar-red polypore</name>
    <name type="synonym">Trametes cinnabarina</name>
    <dbReference type="NCBI Taxonomy" id="5643"/>
    <lineage>
        <taxon>Eukaryota</taxon>
        <taxon>Fungi</taxon>
        <taxon>Dikarya</taxon>
        <taxon>Basidiomycota</taxon>
        <taxon>Agaricomycotina</taxon>
        <taxon>Agaricomycetes</taxon>
        <taxon>Polyporales</taxon>
        <taxon>Polyporaceae</taxon>
        <taxon>Trametes</taxon>
    </lineage>
</organism>
<dbReference type="EMBL" id="CCBP010000064">
    <property type="protein sequence ID" value="CDO70040.1"/>
    <property type="molecule type" value="Genomic_DNA"/>
</dbReference>
<dbReference type="AlphaFoldDB" id="A0A060S6P6"/>
<feature type="region of interest" description="Disordered" evidence="1">
    <location>
        <begin position="63"/>
        <end position="114"/>
    </location>
</feature>
<protein>
    <submittedName>
        <fullName evidence="2">Uncharacterized protein</fullName>
    </submittedName>
</protein>
<comment type="caution">
    <text evidence="2">The sequence shown here is derived from an EMBL/GenBank/DDBJ whole genome shotgun (WGS) entry which is preliminary data.</text>
</comment>
<keyword evidence="3" id="KW-1185">Reference proteome</keyword>
<evidence type="ECO:0000313" key="3">
    <source>
        <dbReference type="Proteomes" id="UP000029665"/>
    </source>
</evidence>
<dbReference type="HOGENOM" id="CLU_2122300_0_0_1"/>
<gene>
    <name evidence="2" type="ORF">BN946_scf184551.g8</name>
</gene>